<keyword evidence="3" id="KW-1185">Reference proteome</keyword>
<accession>A0A919UIM1</accession>
<evidence type="ECO:0008006" key="4">
    <source>
        <dbReference type="Google" id="ProtNLM"/>
    </source>
</evidence>
<comment type="caution">
    <text evidence="2">The sequence shown here is derived from an EMBL/GenBank/DDBJ whole genome shotgun (WGS) entry which is preliminary data.</text>
</comment>
<dbReference type="Gene3D" id="2.150.10.10">
    <property type="entry name" value="Serralysin-like metalloprotease, C-terminal"/>
    <property type="match status" value="1"/>
</dbReference>
<evidence type="ECO:0000313" key="2">
    <source>
        <dbReference type="EMBL" id="GIH22831.1"/>
    </source>
</evidence>
<proteinExistence type="predicted"/>
<gene>
    <name evidence="2" type="ORF">Aph01nite_11410</name>
</gene>
<organism evidence="2 3">
    <name type="scientific">Acrocarpospora phusangensis</name>
    <dbReference type="NCBI Taxonomy" id="1070424"/>
    <lineage>
        <taxon>Bacteria</taxon>
        <taxon>Bacillati</taxon>
        <taxon>Actinomycetota</taxon>
        <taxon>Actinomycetes</taxon>
        <taxon>Streptosporangiales</taxon>
        <taxon>Streptosporangiaceae</taxon>
        <taxon>Acrocarpospora</taxon>
    </lineage>
</organism>
<name>A0A919UIM1_9ACTN</name>
<dbReference type="SUPFAM" id="SSF51120">
    <property type="entry name" value="beta-Roll"/>
    <property type="match status" value="1"/>
</dbReference>
<dbReference type="EMBL" id="BOOA01000006">
    <property type="protein sequence ID" value="GIH22831.1"/>
    <property type="molecule type" value="Genomic_DNA"/>
</dbReference>
<keyword evidence="1" id="KW-0732">Signal</keyword>
<feature type="signal peptide" evidence="1">
    <location>
        <begin position="1"/>
        <end position="30"/>
    </location>
</feature>
<dbReference type="InterPro" id="IPR011049">
    <property type="entry name" value="Serralysin-like_metalloprot_C"/>
</dbReference>
<reference evidence="2" key="1">
    <citation type="submission" date="2021-01" db="EMBL/GenBank/DDBJ databases">
        <title>Whole genome shotgun sequence of Acrocarpospora phusangensis NBRC 108782.</title>
        <authorList>
            <person name="Komaki H."/>
            <person name="Tamura T."/>
        </authorList>
    </citation>
    <scope>NUCLEOTIDE SEQUENCE</scope>
    <source>
        <strain evidence="2">NBRC 108782</strain>
    </source>
</reference>
<sequence length="268" mass="27155">MRIRKNLARLSLLAVTTTMLAGALATPGHAAGATVQVTSVNGVPELRYTGTGSAETVTLTQASRLVIVESSGALTALAGCSLDSLNPRRATCDSAGQPVINLVRLDLDGGSDVARIQNSRPVETIVSAGAGNDTYLGGQSSASSRVLFNGGEGTDTADYSAGTSGVLVDIDSAADDGRPASGDTDTIFTTVENLIGTRFNDSLRGNNSANVITSQGGGDSIRAGGGNDTVNAAFRSADIELNCGTGTGDVLTRDAVEDRDAIIVSCEN</sequence>
<dbReference type="RefSeq" id="WP_204039664.1">
    <property type="nucleotide sequence ID" value="NZ_BOOA01000006.1"/>
</dbReference>
<dbReference type="Proteomes" id="UP000640052">
    <property type="component" value="Unassembled WGS sequence"/>
</dbReference>
<dbReference type="AlphaFoldDB" id="A0A919UIM1"/>
<feature type="chain" id="PRO_5037870102" description="Calcium-binding protein" evidence="1">
    <location>
        <begin position="31"/>
        <end position="268"/>
    </location>
</feature>
<evidence type="ECO:0000313" key="3">
    <source>
        <dbReference type="Proteomes" id="UP000640052"/>
    </source>
</evidence>
<evidence type="ECO:0000256" key="1">
    <source>
        <dbReference type="SAM" id="SignalP"/>
    </source>
</evidence>
<protein>
    <recommendedName>
        <fullName evidence="4">Calcium-binding protein</fullName>
    </recommendedName>
</protein>